<gene>
    <name evidence="1" type="ORF">N7469_003120</name>
</gene>
<evidence type="ECO:0000313" key="1">
    <source>
        <dbReference type="EMBL" id="KAJ5241529.1"/>
    </source>
</evidence>
<accession>A0A9W9PBS3</accession>
<organism evidence="1 2">
    <name type="scientific">Penicillium citrinum</name>
    <dbReference type="NCBI Taxonomy" id="5077"/>
    <lineage>
        <taxon>Eukaryota</taxon>
        <taxon>Fungi</taxon>
        <taxon>Dikarya</taxon>
        <taxon>Ascomycota</taxon>
        <taxon>Pezizomycotina</taxon>
        <taxon>Eurotiomycetes</taxon>
        <taxon>Eurotiomycetidae</taxon>
        <taxon>Eurotiales</taxon>
        <taxon>Aspergillaceae</taxon>
        <taxon>Penicillium</taxon>
    </lineage>
</organism>
<reference evidence="1" key="1">
    <citation type="submission" date="2022-11" db="EMBL/GenBank/DDBJ databases">
        <authorList>
            <person name="Petersen C."/>
        </authorList>
    </citation>
    <scope>NUCLEOTIDE SEQUENCE</scope>
    <source>
        <strain evidence="1">IBT 23319</strain>
    </source>
</reference>
<protein>
    <submittedName>
        <fullName evidence="1">Uncharacterized protein</fullName>
    </submittedName>
</protein>
<keyword evidence="2" id="KW-1185">Reference proteome</keyword>
<reference evidence="1" key="2">
    <citation type="journal article" date="2023" name="IMA Fungus">
        <title>Comparative genomic study of the Penicillium genus elucidates a diverse pangenome and 15 lateral gene transfer events.</title>
        <authorList>
            <person name="Petersen C."/>
            <person name="Sorensen T."/>
            <person name="Nielsen M.R."/>
            <person name="Sondergaard T.E."/>
            <person name="Sorensen J.L."/>
            <person name="Fitzpatrick D.A."/>
            <person name="Frisvad J.C."/>
            <person name="Nielsen K.L."/>
        </authorList>
    </citation>
    <scope>NUCLEOTIDE SEQUENCE</scope>
    <source>
        <strain evidence="1">IBT 23319</strain>
    </source>
</reference>
<dbReference type="AlphaFoldDB" id="A0A9W9PBS3"/>
<dbReference type="Proteomes" id="UP001147733">
    <property type="component" value="Unassembled WGS sequence"/>
</dbReference>
<evidence type="ECO:0000313" key="2">
    <source>
        <dbReference type="Proteomes" id="UP001147733"/>
    </source>
</evidence>
<name>A0A9W9PBS3_PENCI</name>
<dbReference type="GeneID" id="81381207"/>
<sequence length="81" mass="9319">MPNADFWRPEMTGWRYKHWHLVREAVALALASADGKIRIYASGQWYLLEYQITESHRQLGTVKVSNAIQNDEELGGDGWEG</sequence>
<dbReference type="EMBL" id="JAPQKT010000002">
    <property type="protein sequence ID" value="KAJ5241529.1"/>
    <property type="molecule type" value="Genomic_DNA"/>
</dbReference>
<dbReference type="RefSeq" id="XP_056504534.1">
    <property type="nucleotide sequence ID" value="XM_056642040.1"/>
</dbReference>
<proteinExistence type="predicted"/>
<comment type="caution">
    <text evidence="1">The sequence shown here is derived from an EMBL/GenBank/DDBJ whole genome shotgun (WGS) entry which is preliminary data.</text>
</comment>